<dbReference type="Proteomes" id="UP000275267">
    <property type="component" value="Unassembled WGS sequence"/>
</dbReference>
<evidence type="ECO:0000313" key="2">
    <source>
        <dbReference type="EMBL" id="RLM58963.1"/>
    </source>
</evidence>
<evidence type="ECO:0008006" key="4">
    <source>
        <dbReference type="Google" id="ProtNLM"/>
    </source>
</evidence>
<evidence type="ECO:0000313" key="3">
    <source>
        <dbReference type="Proteomes" id="UP000275267"/>
    </source>
</evidence>
<keyword evidence="3" id="KW-1185">Reference proteome</keyword>
<keyword evidence="1" id="KW-0732">Signal</keyword>
<comment type="caution">
    <text evidence="2">The sequence shown here is derived from an EMBL/GenBank/DDBJ whole genome shotgun (WGS) entry which is preliminary data.</text>
</comment>
<gene>
    <name evidence="2" type="ORF">C2845_PM18G10750</name>
</gene>
<name>A0A3L6PKV6_PANMI</name>
<dbReference type="EMBL" id="PQIB02000017">
    <property type="protein sequence ID" value="RLM58963.1"/>
    <property type="molecule type" value="Genomic_DNA"/>
</dbReference>
<proteinExistence type="predicted"/>
<dbReference type="AlphaFoldDB" id="A0A3L6PKV6"/>
<dbReference type="OrthoDB" id="10306093at2759"/>
<accession>A0A3L6PKV6</accession>
<organism evidence="2 3">
    <name type="scientific">Panicum miliaceum</name>
    <name type="common">Proso millet</name>
    <name type="synonym">Broomcorn millet</name>
    <dbReference type="NCBI Taxonomy" id="4540"/>
    <lineage>
        <taxon>Eukaryota</taxon>
        <taxon>Viridiplantae</taxon>
        <taxon>Streptophyta</taxon>
        <taxon>Embryophyta</taxon>
        <taxon>Tracheophyta</taxon>
        <taxon>Spermatophyta</taxon>
        <taxon>Magnoliopsida</taxon>
        <taxon>Liliopsida</taxon>
        <taxon>Poales</taxon>
        <taxon>Poaceae</taxon>
        <taxon>PACMAD clade</taxon>
        <taxon>Panicoideae</taxon>
        <taxon>Panicodae</taxon>
        <taxon>Paniceae</taxon>
        <taxon>Panicinae</taxon>
        <taxon>Panicum</taxon>
        <taxon>Panicum sect. Panicum</taxon>
    </lineage>
</organism>
<feature type="signal peptide" evidence="1">
    <location>
        <begin position="1"/>
        <end position="32"/>
    </location>
</feature>
<feature type="chain" id="PRO_5018206180" description="Secreted protein" evidence="1">
    <location>
        <begin position="33"/>
        <end position="120"/>
    </location>
</feature>
<protein>
    <recommendedName>
        <fullName evidence="4">Secreted protein</fullName>
    </recommendedName>
</protein>
<evidence type="ECO:0000256" key="1">
    <source>
        <dbReference type="SAM" id="SignalP"/>
    </source>
</evidence>
<reference evidence="3" key="1">
    <citation type="journal article" date="2019" name="Nat. Commun.">
        <title>The genome of broomcorn millet.</title>
        <authorList>
            <person name="Zou C."/>
            <person name="Miki D."/>
            <person name="Li D."/>
            <person name="Tang Q."/>
            <person name="Xiao L."/>
            <person name="Rajput S."/>
            <person name="Deng P."/>
            <person name="Jia W."/>
            <person name="Huang R."/>
            <person name="Zhang M."/>
            <person name="Sun Y."/>
            <person name="Hu J."/>
            <person name="Fu X."/>
            <person name="Schnable P.S."/>
            <person name="Li F."/>
            <person name="Zhang H."/>
            <person name="Feng B."/>
            <person name="Zhu X."/>
            <person name="Liu R."/>
            <person name="Schnable J.C."/>
            <person name="Zhu J.-K."/>
            <person name="Zhang H."/>
        </authorList>
    </citation>
    <scope>NUCLEOTIDE SEQUENCE [LARGE SCALE GENOMIC DNA]</scope>
</reference>
<sequence>MALILFNKDARVLCCLAITLVAMAMLFSSSHAQGECNPLPQCSDKLCTWNCQRLGYDNPRAQCVRAKPGQKYATCCCQVSFTPVAFTTEFTFIKTKNEELQDHYETMFSLRKTIINVIGV</sequence>